<gene>
    <name evidence="3" type="ORF">F6B40_15345</name>
</gene>
<name>A0A5N0T8K4_9MICO</name>
<dbReference type="InterPro" id="IPR006015">
    <property type="entry name" value="Universal_stress_UspA"/>
</dbReference>
<accession>A0A5N0T8K4</accession>
<evidence type="ECO:0000256" key="1">
    <source>
        <dbReference type="ARBA" id="ARBA00008791"/>
    </source>
</evidence>
<evidence type="ECO:0000313" key="3">
    <source>
        <dbReference type="EMBL" id="KAA9130156.1"/>
    </source>
</evidence>
<comment type="similarity">
    <text evidence="1">Belongs to the universal stress protein A family.</text>
</comment>
<organism evidence="3 4">
    <name type="scientific">Microbacterium caowuchunii</name>
    <dbReference type="NCBI Taxonomy" id="2614638"/>
    <lineage>
        <taxon>Bacteria</taxon>
        <taxon>Bacillati</taxon>
        <taxon>Actinomycetota</taxon>
        <taxon>Actinomycetes</taxon>
        <taxon>Micrococcales</taxon>
        <taxon>Microbacteriaceae</taxon>
        <taxon>Microbacterium</taxon>
    </lineage>
</organism>
<dbReference type="CDD" id="cd00293">
    <property type="entry name" value="USP-like"/>
    <property type="match status" value="1"/>
</dbReference>
<dbReference type="EMBL" id="VYUY01000022">
    <property type="protein sequence ID" value="KAA9130156.1"/>
    <property type="molecule type" value="Genomic_DNA"/>
</dbReference>
<dbReference type="InterPro" id="IPR006016">
    <property type="entry name" value="UspA"/>
</dbReference>
<protein>
    <submittedName>
        <fullName evidence="3">Universal stress protein</fullName>
    </submittedName>
</protein>
<dbReference type="AlphaFoldDB" id="A0A5N0T8K4"/>
<comment type="caution">
    <text evidence="3">The sequence shown here is derived from an EMBL/GenBank/DDBJ whole genome shotgun (WGS) entry which is preliminary data.</text>
</comment>
<evidence type="ECO:0000313" key="4">
    <source>
        <dbReference type="Proteomes" id="UP000326838"/>
    </source>
</evidence>
<dbReference type="Proteomes" id="UP000326838">
    <property type="component" value="Unassembled WGS sequence"/>
</dbReference>
<reference evidence="4" key="1">
    <citation type="submission" date="2019-09" db="EMBL/GenBank/DDBJ databases">
        <title>Mumia zhuanghuii sp. nov. isolated from the intestinal contents of plateau pika (Ochotona curzoniae) in the Qinghai-Tibet plateau of China.</title>
        <authorList>
            <person name="Tian Z."/>
        </authorList>
    </citation>
    <scope>NUCLEOTIDE SEQUENCE [LARGE SCALE GENOMIC DNA]</scope>
    <source>
        <strain evidence="4">L-033</strain>
    </source>
</reference>
<evidence type="ECO:0000259" key="2">
    <source>
        <dbReference type="Pfam" id="PF00582"/>
    </source>
</evidence>
<dbReference type="RefSeq" id="WP_150895731.1">
    <property type="nucleotide sequence ID" value="NZ_VYUY01000022.1"/>
</dbReference>
<sequence length="115" mass="12284">MSETNPESAHLYRHIVVGVDSSDQSAAALHHACLLAEEVDARLTVVLVWSLPIGYDGVLASGTDIERNAETELATIVAQSVPERLKDRIRAVTRSGAPAPVLIDESEEADLLVIG</sequence>
<dbReference type="PRINTS" id="PR01438">
    <property type="entry name" value="UNVRSLSTRESS"/>
</dbReference>
<feature type="domain" description="UspA" evidence="2">
    <location>
        <begin position="12"/>
        <end position="115"/>
    </location>
</feature>
<dbReference type="Pfam" id="PF00582">
    <property type="entry name" value="Usp"/>
    <property type="match status" value="1"/>
</dbReference>
<keyword evidence="4" id="KW-1185">Reference proteome</keyword>
<feature type="non-terminal residue" evidence="3">
    <location>
        <position position="115"/>
    </location>
</feature>
<dbReference type="Gene3D" id="3.40.50.12370">
    <property type="match status" value="1"/>
</dbReference>
<dbReference type="SUPFAM" id="SSF52402">
    <property type="entry name" value="Adenine nucleotide alpha hydrolases-like"/>
    <property type="match status" value="1"/>
</dbReference>
<proteinExistence type="inferred from homology"/>